<feature type="transmembrane region" description="Helical" evidence="1">
    <location>
        <begin position="9"/>
        <end position="26"/>
    </location>
</feature>
<feature type="transmembrane region" description="Helical" evidence="1">
    <location>
        <begin position="32"/>
        <end position="57"/>
    </location>
</feature>
<comment type="caution">
    <text evidence="2">The sequence shown here is derived from an EMBL/GenBank/DDBJ whole genome shotgun (WGS) entry which is preliminary data.</text>
</comment>
<feature type="transmembrane region" description="Helical" evidence="1">
    <location>
        <begin position="131"/>
        <end position="152"/>
    </location>
</feature>
<protein>
    <recommendedName>
        <fullName evidence="4">Sulfatase N-terminal domain-containing protein</fullName>
    </recommendedName>
</protein>
<feature type="transmembrane region" description="Helical" evidence="1">
    <location>
        <begin position="101"/>
        <end position="119"/>
    </location>
</feature>
<evidence type="ECO:0008006" key="4">
    <source>
        <dbReference type="Google" id="ProtNLM"/>
    </source>
</evidence>
<name>A0A2H0BGE5_UNCKA</name>
<dbReference type="AlphaFoldDB" id="A0A2H0BGE5"/>
<dbReference type="EMBL" id="PCSU01000091">
    <property type="protein sequence ID" value="PIP56070.1"/>
    <property type="molecule type" value="Genomic_DNA"/>
</dbReference>
<dbReference type="Gene3D" id="3.40.720.10">
    <property type="entry name" value="Alkaline Phosphatase, subunit A"/>
    <property type="match status" value="1"/>
</dbReference>
<gene>
    <name evidence="2" type="ORF">COX05_05080</name>
</gene>
<dbReference type="InterPro" id="IPR017850">
    <property type="entry name" value="Alkaline_phosphatase_core_sf"/>
</dbReference>
<dbReference type="PROSITE" id="PS51257">
    <property type="entry name" value="PROKAR_LIPOPROTEIN"/>
    <property type="match status" value="1"/>
</dbReference>
<proteinExistence type="predicted"/>
<keyword evidence="1" id="KW-1133">Transmembrane helix</keyword>
<accession>A0A2H0BGE5</accession>
<dbReference type="Proteomes" id="UP000228495">
    <property type="component" value="Unassembled WGS sequence"/>
</dbReference>
<keyword evidence="1" id="KW-0472">Membrane</keyword>
<keyword evidence="1" id="KW-0812">Transmembrane</keyword>
<organism evidence="2 3">
    <name type="scientific">candidate division WWE3 bacterium CG22_combo_CG10-13_8_21_14_all_39_12</name>
    <dbReference type="NCBI Taxonomy" id="1975094"/>
    <lineage>
        <taxon>Bacteria</taxon>
        <taxon>Katanobacteria</taxon>
    </lineage>
</organism>
<feature type="transmembrane region" description="Helical" evidence="1">
    <location>
        <begin position="64"/>
        <end position="81"/>
    </location>
</feature>
<evidence type="ECO:0000313" key="2">
    <source>
        <dbReference type="EMBL" id="PIP56070.1"/>
    </source>
</evidence>
<evidence type="ECO:0000313" key="3">
    <source>
        <dbReference type="Proteomes" id="UP000228495"/>
    </source>
</evidence>
<reference evidence="2 3" key="1">
    <citation type="submission" date="2017-09" db="EMBL/GenBank/DDBJ databases">
        <title>Depth-based differentiation of microbial function through sediment-hosted aquifers and enrichment of novel symbionts in the deep terrestrial subsurface.</title>
        <authorList>
            <person name="Probst A.J."/>
            <person name="Ladd B."/>
            <person name="Jarett J.K."/>
            <person name="Geller-Mcgrath D.E."/>
            <person name="Sieber C.M."/>
            <person name="Emerson J.B."/>
            <person name="Anantharaman K."/>
            <person name="Thomas B.C."/>
            <person name="Malmstrom R."/>
            <person name="Stieglmeier M."/>
            <person name="Klingl A."/>
            <person name="Woyke T."/>
            <person name="Ryan C.M."/>
            <person name="Banfield J.F."/>
        </authorList>
    </citation>
    <scope>NUCLEOTIDE SEQUENCE [LARGE SCALE GENOMIC DNA]</scope>
    <source>
        <strain evidence="2">CG22_combo_CG10-13_8_21_14_all_39_12</strain>
    </source>
</reference>
<sequence>MITKYLNSTVYPFLLACVFVFAYYIQNAQEAYLSHIFLPLLIALVVTLGFYVVWMIFFRRESKAAILTAYSLIVFFLHGHIKNLLDEPSVTILGKTLGEDSLVILFWGVTGLILLWFVFKTRGEFITLTRSINTFVAVMLMVNVISFVMLYAQGTVVFIPSDSNQNSSTVREGAVDTTDLPDIYHIILDKYASNGVLKDYFNFDNSAHTDELEKMGFYVAYDARTNYPHTLYSLSTTLNMDYALQLATKLNADPAVDNGELEIIYPAFRNHEVGKLLTEAGYKYYHAANWFYPTQTSSYATENYIFNKSQFRLGEFTDKFLQQTILEPLLGKYYILSDANQHLEAIWFDFSKTKELISTKVSPKFVFTHILIPHGPYVLGADCNKLPPGTIISDTKPFYTASAECANLRSEEIAHQILESTNGNAIIIIQSDEGPNIARAEMPRDDYTFENMSDEIIRKRTEIQYAVYLPDGDYSQFSQDMTPINTYRIILNKVLGTQFPLLKDKTFITNTQGDLIKFNFNEVLPEFYKKFD</sequence>
<evidence type="ECO:0000256" key="1">
    <source>
        <dbReference type="SAM" id="Phobius"/>
    </source>
</evidence>